<dbReference type="SMART" id="SM00982">
    <property type="entry name" value="TRCF"/>
    <property type="match status" value="1"/>
</dbReference>
<dbReference type="InterPro" id="IPR041471">
    <property type="entry name" value="UvrB_inter"/>
</dbReference>
<dbReference type="InterPro" id="IPR004576">
    <property type="entry name" value="Mfd"/>
</dbReference>
<evidence type="ECO:0000256" key="9">
    <source>
        <dbReference type="HAMAP-Rule" id="MF_00969"/>
    </source>
</evidence>
<dbReference type="InterPro" id="IPR027417">
    <property type="entry name" value="P-loop_NTPase"/>
</dbReference>
<sequence length="995" mass="116523">MSTEIKNILEKFRNVKKDKIVPEVFPLILTEKIERTKDSYIILVDSYDESTYLFEHFRNFLLEKVSFLDTGSNDDFYKKLFLQKKFRKNIVTQKKIKEFKFPEKEYIEENGIVLEKGQKLDVEKFIEKLETLNFERVDNVFENGEFAVRGFIIDLFPYGDEPYRIELDGENIESIRRFSLDTQLSLENVERVFVPPDFDIHHSKVKDFESFFSDYRIVNFSDEILKLEPDFTLFEPLPVKELGFLNFLDFYRKNYPEYKVLIFSSSKYEKEKIEKLTKNQFEVFDFNIFKGFIAHKFKEIFINDFELFKRERSVRFSNLKLSPIYLEQLDQIENGDLVVHQTYGIGIYAGIEKIEYNNRTTDCLKIIYAENDKLFVPVEQIYLVDKYVGDKGEKLKLSSLRSNSFIKEKERIKKSIKTIAGELLRLYAERNLVKGFSFKKDDLLQLELEENFEYEETEDQLRVIEEVKRDMEKSVPMDRLVVGEVGYGKTEVALRASFKAVLSDKQVAFLVPTTILAQQHYETFISRLKDFGVVVEVISRFKNDYQKRKIKEDLKDGKIDIIIGTHALLSKGIEFKDLGLLIIDEEHRFGVKQKEKLKILKKNIDVLSLSATPIPRTLEMSLMGVRDISSINTPPYGRKNIKTSIIKWDDNTIRFGILKEIERGGQVYFINNRIENIKSLETHLIKILPEIKIITLHAKMSSKYIDLMMHRFKRKEFDVLLSTSIIESGIDNPNVNTIFINNADKFGLAELHQLRGRVGRSEREAFCYLIIQSKDLLTDNAKKRISVFSSYPSLGAGLSLAMKDIEIRGAGKILGTEQHGYIGNVGYSLYFKLLNEAMEEIKGKKKAKLIEPTINIPFDSYISENYNITRSSKIKLYRSINSVDTLENLEKRKGEVLDIYGKIYYDVENLFKFQELKILCKQNGISKIEYINGKLIIEFYTGNDENRNSLIKKILSKIEYDFEIFYDPSFTIVIKLGKEKEDFKTLHRYLKKILL</sequence>
<dbReference type="PATRIC" id="fig|1635277.3.peg.327"/>
<dbReference type="SMART" id="SM00490">
    <property type="entry name" value="HELICc"/>
    <property type="match status" value="1"/>
</dbReference>
<dbReference type="InterPro" id="IPR003711">
    <property type="entry name" value="CarD-like/TRCF_RID"/>
</dbReference>
<dbReference type="Pfam" id="PF03461">
    <property type="entry name" value="TRCF"/>
    <property type="match status" value="1"/>
</dbReference>
<protein>
    <recommendedName>
        <fullName evidence="9">Transcription-repair-coupling factor</fullName>
        <shortName evidence="9">TRCF</shortName>
        <ecNumber evidence="9">3.6.4.-</ecNumber>
    </recommendedName>
</protein>
<dbReference type="GO" id="GO:0005737">
    <property type="term" value="C:cytoplasm"/>
    <property type="evidence" value="ECO:0007669"/>
    <property type="project" value="UniProtKB-SubCell"/>
</dbReference>
<keyword evidence="6 9" id="KW-0067">ATP-binding</keyword>
<dbReference type="InterPro" id="IPR047112">
    <property type="entry name" value="RecG/Mfd"/>
</dbReference>
<keyword evidence="1 9" id="KW-0963">Cytoplasm</keyword>
<comment type="function">
    <text evidence="9">Couples transcription and DNA repair by recognizing RNA polymerase (RNAP) stalled at DNA lesions. Mediates ATP-dependent release of RNAP and its truncated transcript from the DNA, and recruitment of nucleotide excision repair machinery to the damaged site.</text>
</comment>
<evidence type="ECO:0000256" key="3">
    <source>
        <dbReference type="ARBA" id="ARBA00022763"/>
    </source>
</evidence>
<dbReference type="PANTHER" id="PTHR47964">
    <property type="entry name" value="ATP-DEPENDENT DNA HELICASE HOMOLOG RECG, CHLOROPLASTIC"/>
    <property type="match status" value="1"/>
</dbReference>
<evidence type="ECO:0000256" key="6">
    <source>
        <dbReference type="ARBA" id="ARBA00022840"/>
    </source>
</evidence>
<dbReference type="Gene3D" id="3.90.1150.50">
    <property type="entry name" value="Transcription-repair-coupling factor, D7 domain"/>
    <property type="match status" value="1"/>
</dbReference>
<dbReference type="GO" id="GO:0000716">
    <property type="term" value="P:transcription-coupled nucleotide-excision repair, DNA damage recognition"/>
    <property type="evidence" value="ECO:0007669"/>
    <property type="project" value="UniProtKB-UniRule"/>
</dbReference>
<dbReference type="HAMAP" id="MF_00969">
    <property type="entry name" value="TRCF"/>
    <property type="match status" value="1"/>
</dbReference>
<comment type="subcellular location">
    <subcellularLocation>
        <location evidence="9">Cytoplasm</location>
    </subcellularLocation>
</comment>
<keyword evidence="8 9" id="KW-0234">DNA repair</keyword>
<dbReference type="SUPFAM" id="SSF52540">
    <property type="entry name" value="P-loop containing nucleoside triphosphate hydrolases"/>
    <property type="match status" value="3"/>
</dbReference>
<dbReference type="EMBL" id="LGGX01000002">
    <property type="protein sequence ID" value="KUK87799.1"/>
    <property type="molecule type" value="Genomic_DNA"/>
</dbReference>
<dbReference type="PROSITE" id="PS51194">
    <property type="entry name" value="HELICASE_CTER"/>
    <property type="match status" value="1"/>
</dbReference>
<dbReference type="SUPFAM" id="SSF143517">
    <property type="entry name" value="TRCF domain-like"/>
    <property type="match status" value="1"/>
</dbReference>
<feature type="domain" description="Helicase C-terminal" evidence="11">
    <location>
        <begin position="640"/>
        <end position="806"/>
    </location>
</feature>
<keyword evidence="3 9" id="KW-0227">DNA damage</keyword>
<dbReference type="EC" id="3.6.4.-" evidence="9"/>
<evidence type="ECO:0000313" key="12">
    <source>
        <dbReference type="EMBL" id="KUK87799.1"/>
    </source>
</evidence>
<dbReference type="GO" id="GO:0016787">
    <property type="term" value="F:hydrolase activity"/>
    <property type="evidence" value="ECO:0007669"/>
    <property type="project" value="UniProtKB-KW"/>
</dbReference>
<dbReference type="NCBIfam" id="TIGR00580">
    <property type="entry name" value="mfd"/>
    <property type="match status" value="1"/>
</dbReference>
<keyword evidence="2 9" id="KW-0547">Nucleotide-binding</keyword>
<dbReference type="Pfam" id="PF02559">
    <property type="entry name" value="CarD_TRCF_RID"/>
    <property type="match status" value="1"/>
</dbReference>
<dbReference type="CDD" id="cd17991">
    <property type="entry name" value="DEXHc_TRCF"/>
    <property type="match status" value="1"/>
</dbReference>
<proteinExistence type="inferred from homology"/>
<feature type="domain" description="Helicase ATP-binding" evidence="10">
    <location>
        <begin position="470"/>
        <end position="631"/>
    </location>
</feature>
<keyword evidence="4 9" id="KW-0378">Hydrolase</keyword>
<dbReference type="GO" id="GO:0003678">
    <property type="term" value="F:DNA helicase activity"/>
    <property type="evidence" value="ECO:0007669"/>
    <property type="project" value="TreeGrafter"/>
</dbReference>
<evidence type="ECO:0000256" key="8">
    <source>
        <dbReference type="ARBA" id="ARBA00023204"/>
    </source>
</evidence>
<name>A0A101I3G9_UNCT6</name>
<dbReference type="PANTHER" id="PTHR47964:SF1">
    <property type="entry name" value="ATP-DEPENDENT DNA HELICASE HOMOLOG RECG, CHLOROPLASTIC"/>
    <property type="match status" value="1"/>
</dbReference>
<dbReference type="GO" id="GO:0003684">
    <property type="term" value="F:damaged DNA binding"/>
    <property type="evidence" value="ECO:0007669"/>
    <property type="project" value="InterPro"/>
</dbReference>
<dbReference type="Pfam" id="PF00270">
    <property type="entry name" value="DEAD"/>
    <property type="match status" value="1"/>
</dbReference>
<evidence type="ECO:0000256" key="7">
    <source>
        <dbReference type="ARBA" id="ARBA00023125"/>
    </source>
</evidence>
<evidence type="ECO:0000313" key="13">
    <source>
        <dbReference type="Proteomes" id="UP000053467"/>
    </source>
</evidence>
<dbReference type="SMART" id="SM00487">
    <property type="entry name" value="DEXDc"/>
    <property type="match status" value="1"/>
</dbReference>
<dbReference type="InterPro" id="IPR001650">
    <property type="entry name" value="Helicase_C-like"/>
</dbReference>
<dbReference type="InterPro" id="IPR014001">
    <property type="entry name" value="Helicase_ATP-bd"/>
</dbReference>
<comment type="similarity">
    <text evidence="9">In the N-terminal section; belongs to the UvrB family.</text>
</comment>
<dbReference type="GO" id="GO:0005524">
    <property type="term" value="F:ATP binding"/>
    <property type="evidence" value="ECO:0007669"/>
    <property type="project" value="UniProtKB-UniRule"/>
</dbReference>
<evidence type="ECO:0000256" key="5">
    <source>
        <dbReference type="ARBA" id="ARBA00022806"/>
    </source>
</evidence>
<dbReference type="InterPro" id="IPR005118">
    <property type="entry name" value="TRCF_C"/>
</dbReference>
<evidence type="ECO:0000256" key="2">
    <source>
        <dbReference type="ARBA" id="ARBA00022741"/>
    </source>
</evidence>
<dbReference type="SUPFAM" id="SSF141259">
    <property type="entry name" value="CarD-like"/>
    <property type="match status" value="1"/>
</dbReference>
<dbReference type="SMART" id="SM01058">
    <property type="entry name" value="CarD_TRCF"/>
    <property type="match status" value="1"/>
</dbReference>
<accession>A0A101I3G9</accession>
<evidence type="ECO:0000256" key="4">
    <source>
        <dbReference type="ARBA" id="ARBA00022801"/>
    </source>
</evidence>
<dbReference type="Proteomes" id="UP000053467">
    <property type="component" value="Unassembled WGS sequence"/>
</dbReference>
<dbReference type="InterPro" id="IPR037235">
    <property type="entry name" value="TRCF-like_C_D7"/>
</dbReference>
<evidence type="ECO:0000259" key="11">
    <source>
        <dbReference type="PROSITE" id="PS51194"/>
    </source>
</evidence>
<organism evidence="12 13">
    <name type="scientific">candidate division TA06 bacterium 34_109</name>
    <dbReference type="NCBI Taxonomy" id="1635277"/>
    <lineage>
        <taxon>Bacteria</taxon>
        <taxon>Bacteria division TA06</taxon>
    </lineage>
</organism>
<keyword evidence="7 9" id="KW-0238">DNA-binding</keyword>
<dbReference type="Gene3D" id="2.40.10.170">
    <property type="match status" value="1"/>
</dbReference>
<comment type="similarity">
    <text evidence="9">In the C-terminal section; belongs to the helicase family. RecG subfamily.</text>
</comment>
<comment type="caution">
    <text evidence="12">The sequence shown here is derived from an EMBL/GenBank/DDBJ whole genome shotgun (WGS) entry which is preliminary data.</text>
</comment>
<dbReference type="Pfam" id="PF00271">
    <property type="entry name" value="Helicase_C"/>
    <property type="match status" value="1"/>
</dbReference>
<dbReference type="Pfam" id="PF17757">
    <property type="entry name" value="UvrB_inter"/>
    <property type="match status" value="1"/>
</dbReference>
<evidence type="ECO:0000259" key="10">
    <source>
        <dbReference type="PROSITE" id="PS51192"/>
    </source>
</evidence>
<evidence type="ECO:0000256" key="1">
    <source>
        <dbReference type="ARBA" id="ARBA00022490"/>
    </source>
</evidence>
<dbReference type="AlphaFoldDB" id="A0A101I3G9"/>
<dbReference type="Gene3D" id="3.30.2060.10">
    <property type="entry name" value="Penicillin-binding protein 1b domain"/>
    <property type="match status" value="1"/>
</dbReference>
<dbReference type="Gene3D" id="3.40.50.11180">
    <property type="match status" value="1"/>
</dbReference>
<reference evidence="13" key="1">
    <citation type="journal article" date="2015" name="MBio">
        <title>Genome-Resolved Metagenomic Analysis Reveals Roles for Candidate Phyla and Other Microbial Community Members in Biogeochemical Transformations in Oil Reservoirs.</title>
        <authorList>
            <person name="Hu P."/>
            <person name="Tom L."/>
            <person name="Singh A."/>
            <person name="Thomas B.C."/>
            <person name="Baker B.J."/>
            <person name="Piceno Y.M."/>
            <person name="Andersen G.L."/>
            <person name="Banfield J.F."/>
        </authorList>
    </citation>
    <scope>NUCLEOTIDE SEQUENCE [LARGE SCALE GENOMIC DNA]</scope>
</reference>
<keyword evidence="5" id="KW-0347">Helicase</keyword>
<dbReference type="PROSITE" id="PS51192">
    <property type="entry name" value="HELICASE_ATP_BIND_1"/>
    <property type="match status" value="1"/>
</dbReference>
<dbReference type="InterPro" id="IPR011545">
    <property type="entry name" value="DEAD/DEAH_box_helicase_dom"/>
</dbReference>
<dbReference type="GO" id="GO:0006355">
    <property type="term" value="P:regulation of DNA-templated transcription"/>
    <property type="evidence" value="ECO:0007669"/>
    <property type="project" value="UniProtKB-UniRule"/>
</dbReference>
<gene>
    <name evidence="9" type="primary">mfd</name>
    <name evidence="12" type="ORF">XE03_0318</name>
</gene>
<dbReference type="InterPro" id="IPR036101">
    <property type="entry name" value="CarD-like/TRCF_RID_sf"/>
</dbReference>
<dbReference type="Gene3D" id="3.40.50.300">
    <property type="entry name" value="P-loop containing nucleotide triphosphate hydrolases"/>
    <property type="match status" value="2"/>
</dbReference>